<dbReference type="Gene3D" id="1.10.150.50">
    <property type="entry name" value="Transcription Factor, Ets-1"/>
    <property type="match status" value="1"/>
</dbReference>
<evidence type="ECO:0000256" key="1">
    <source>
        <dbReference type="ARBA" id="ARBA00022553"/>
    </source>
</evidence>
<dbReference type="GO" id="GO:0015629">
    <property type="term" value="C:actin cytoskeleton"/>
    <property type="evidence" value="ECO:0007669"/>
    <property type="project" value="TreeGrafter"/>
</dbReference>
<dbReference type="Gene3D" id="2.40.10.10">
    <property type="entry name" value="Trypsin-like serine proteases"/>
    <property type="match status" value="1"/>
</dbReference>
<evidence type="ECO:0000313" key="7">
    <source>
        <dbReference type="Proteomes" id="UP001186944"/>
    </source>
</evidence>
<dbReference type="Proteomes" id="UP001186944">
    <property type="component" value="Unassembled WGS sequence"/>
</dbReference>
<reference evidence="6" key="1">
    <citation type="submission" date="2019-08" db="EMBL/GenBank/DDBJ databases">
        <title>The improved chromosome-level genome for the pearl oyster Pinctada fucata martensii using PacBio sequencing and Hi-C.</title>
        <authorList>
            <person name="Zheng Z."/>
        </authorList>
    </citation>
    <scope>NUCLEOTIDE SEQUENCE</scope>
    <source>
        <strain evidence="6">ZZ-2019</strain>
        <tissue evidence="6">Adductor muscle</tissue>
    </source>
</reference>
<dbReference type="GO" id="GO:0019722">
    <property type="term" value="P:calcium-mediated signaling"/>
    <property type="evidence" value="ECO:0007669"/>
    <property type="project" value="TreeGrafter"/>
</dbReference>
<organism evidence="6 7">
    <name type="scientific">Pinctada imbricata</name>
    <name type="common">Atlantic pearl-oyster</name>
    <name type="synonym">Pinctada martensii</name>
    <dbReference type="NCBI Taxonomy" id="66713"/>
    <lineage>
        <taxon>Eukaryota</taxon>
        <taxon>Metazoa</taxon>
        <taxon>Spiralia</taxon>
        <taxon>Lophotrochozoa</taxon>
        <taxon>Mollusca</taxon>
        <taxon>Bivalvia</taxon>
        <taxon>Autobranchia</taxon>
        <taxon>Pteriomorphia</taxon>
        <taxon>Pterioida</taxon>
        <taxon>Pterioidea</taxon>
        <taxon>Pteriidae</taxon>
        <taxon>Pinctada</taxon>
    </lineage>
</organism>
<dbReference type="Pfam" id="PF00089">
    <property type="entry name" value="Trypsin"/>
    <property type="match status" value="1"/>
</dbReference>
<evidence type="ECO:0000256" key="3">
    <source>
        <dbReference type="SAM" id="MobiDB-lite"/>
    </source>
</evidence>
<accession>A0AA88XKG9</accession>
<keyword evidence="1" id="KW-0597">Phosphoprotein</keyword>
<proteinExistence type="predicted"/>
<dbReference type="FunFam" id="1.10.150.50:FF:000008">
    <property type="entry name" value="Neurabin-1 isoform 1-like protein"/>
    <property type="match status" value="1"/>
</dbReference>
<dbReference type="InterPro" id="IPR043504">
    <property type="entry name" value="Peptidase_S1_PA_chymotrypsin"/>
</dbReference>
<evidence type="ECO:0000313" key="6">
    <source>
        <dbReference type="EMBL" id="KAK3082677.1"/>
    </source>
</evidence>
<evidence type="ECO:0000259" key="5">
    <source>
        <dbReference type="PROSITE" id="PS50240"/>
    </source>
</evidence>
<dbReference type="InterPro" id="IPR043446">
    <property type="entry name" value="Neurabin-like"/>
</dbReference>
<dbReference type="PROSITE" id="PS00134">
    <property type="entry name" value="TRYPSIN_HIS"/>
    <property type="match status" value="1"/>
</dbReference>
<dbReference type="AlphaFoldDB" id="A0AA88XKG9"/>
<dbReference type="InterPro" id="IPR018114">
    <property type="entry name" value="TRYPSIN_HIS"/>
</dbReference>
<protein>
    <submittedName>
        <fullName evidence="6">Uncharacterized protein</fullName>
    </submittedName>
</protein>
<keyword evidence="2" id="KW-0175">Coiled coil</keyword>
<evidence type="ECO:0000259" key="4">
    <source>
        <dbReference type="PROSITE" id="PS50105"/>
    </source>
</evidence>
<dbReference type="GO" id="GO:0005737">
    <property type="term" value="C:cytoplasm"/>
    <property type="evidence" value="ECO:0007669"/>
    <property type="project" value="TreeGrafter"/>
</dbReference>
<dbReference type="PANTHER" id="PTHR16154:SF6">
    <property type="entry name" value="SPINOPHILIN, ISOFORM J"/>
    <property type="match status" value="1"/>
</dbReference>
<evidence type="ECO:0000256" key="2">
    <source>
        <dbReference type="ARBA" id="ARBA00023054"/>
    </source>
</evidence>
<dbReference type="SMART" id="SM00454">
    <property type="entry name" value="SAM"/>
    <property type="match status" value="1"/>
</dbReference>
<dbReference type="GO" id="GO:0051015">
    <property type="term" value="F:actin filament binding"/>
    <property type="evidence" value="ECO:0007669"/>
    <property type="project" value="TreeGrafter"/>
</dbReference>
<dbReference type="PANTHER" id="PTHR16154">
    <property type="entry name" value="NEURABIN"/>
    <property type="match status" value="1"/>
</dbReference>
<dbReference type="InterPro" id="IPR009003">
    <property type="entry name" value="Peptidase_S1_PA"/>
</dbReference>
<dbReference type="InterPro" id="IPR001254">
    <property type="entry name" value="Trypsin_dom"/>
</dbReference>
<comment type="caution">
    <text evidence="6">The sequence shown here is derived from an EMBL/GenBank/DDBJ whole genome shotgun (WGS) entry which is preliminary data.</text>
</comment>
<gene>
    <name evidence="6" type="ORF">FSP39_002355</name>
</gene>
<dbReference type="GO" id="GO:0031175">
    <property type="term" value="P:neuron projection development"/>
    <property type="evidence" value="ECO:0007669"/>
    <property type="project" value="TreeGrafter"/>
</dbReference>
<dbReference type="GO" id="GO:0006508">
    <property type="term" value="P:proteolysis"/>
    <property type="evidence" value="ECO:0007669"/>
    <property type="project" value="InterPro"/>
</dbReference>
<sequence length="186" mass="21355">ESRIVGGTNADINEFPWQASLQTTSDFHFCGASLISQQWLVTAAHCVDGDRSKRVMNQIQSASISDWTIDNVCHWLMGLELDKYIPLFEDKNITGSALLQLDGTKLRTMGVANSKDRELMKKKIKDIKHTMEKEKKMQEKEKKAKEKEQKKASEKEMKLRVKFLKQNKYVVDLKIGNRSGDTVFCR</sequence>
<dbReference type="GO" id="GO:0007015">
    <property type="term" value="P:actin filament organization"/>
    <property type="evidence" value="ECO:0007669"/>
    <property type="project" value="TreeGrafter"/>
</dbReference>
<dbReference type="GO" id="GO:0004252">
    <property type="term" value="F:serine-type endopeptidase activity"/>
    <property type="evidence" value="ECO:0007669"/>
    <property type="project" value="InterPro"/>
</dbReference>
<name>A0AA88XKG9_PINIB</name>
<dbReference type="InterPro" id="IPR013761">
    <property type="entry name" value="SAM/pointed_sf"/>
</dbReference>
<dbReference type="CDD" id="cd09512">
    <property type="entry name" value="SAM_Neurabin-like"/>
    <property type="match status" value="1"/>
</dbReference>
<dbReference type="SUPFAM" id="SSF50494">
    <property type="entry name" value="Trypsin-like serine proteases"/>
    <property type="match status" value="1"/>
</dbReference>
<dbReference type="GO" id="GO:0030425">
    <property type="term" value="C:dendrite"/>
    <property type="evidence" value="ECO:0007669"/>
    <property type="project" value="TreeGrafter"/>
</dbReference>
<dbReference type="PROSITE" id="PS50240">
    <property type="entry name" value="TRYPSIN_DOM"/>
    <property type="match status" value="1"/>
</dbReference>
<feature type="domain" description="SAM" evidence="4">
    <location>
        <begin position="67"/>
        <end position="130"/>
    </location>
</feature>
<feature type="region of interest" description="Disordered" evidence="3">
    <location>
        <begin position="130"/>
        <end position="155"/>
    </location>
</feature>
<dbReference type="Pfam" id="PF07647">
    <property type="entry name" value="SAM_2"/>
    <property type="match status" value="1"/>
</dbReference>
<dbReference type="EMBL" id="VSWD01000014">
    <property type="protein sequence ID" value="KAK3082677.1"/>
    <property type="molecule type" value="Genomic_DNA"/>
</dbReference>
<keyword evidence="7" id="KW-1185">Reference proteome</keyword>
<dbReference type="PROSITE" id="PS50105">
    <property type="entry name" value="SAM_DOMAIN"/>
    <property type="match status" value="1"/>
</dbReference>
<dbReference type="GO" id="GO:0014069">
    <property type="term" value="C:postsynaptic density"/>
    <property type="evidence" value="ECO:0007669"/>
    <property type="project" value="TreeGrafter"/>
</dbReference>
<feature type="non-terminal residue" evidence="6">
    <location>
        <position position="1"/>
    </location>
</feature>
<feature type="domain" description="Peptidase S1" evidence="5">
    <location>
        <begin position="4"/>
        <end position="69"/>
    </location>
</feature>
<dbReference type="InterPro" id="IPR001660">
    <property type="entry name" value="SAM"/>
</dbReference>
<dbReference type="SUPFAM" id="SSF47769">
    <property type="entry name" value="SAM/Pointed domain"/>
    <property type="match status" value="1"/>
</dbReference>